<gene>
    <name evidence="2" type="ORF">BS50DRAFT_13693</name>
</gene>
<reference evidence="2 3" key="1">
    <citation type="journal article" date="2018" name="Front. Microbiol.">
        <title>Genome-Wide Analysis of Corynespora cassiicola Leaf Fall Disease Putative Effectors.</title>
        <authorList>
            <person name="Lopez D."/>
            <person name="Ribeiro S."/>
            <person name="Label P."/>
            <person name="Fumanal B."/>
            <person name="Venisse J.S."/>
            <person name="Kohler A."/>
            <person name="de Oliveira R.R."/>
            <person name="Labutti K."/>
            <person name="Lipzen A."/>
            <person name="Lail K."/>
            <person name="Bauer D."/>
            <person name="Ohm R.A."/>
            <person name="Barry K.W."/>
            <person name="Spatafora J."/>
            <person name="Grigoriev I.V."/>
            <person name="Martin F.M."/>
            <person name="Pujade-Renaud V."/>
        </authorList>
    </citation>
    <scope>NUCLEOTIDE SEQUENCE [LARGE SCALE GENOMIC DNA]</scope>
    <source>
        <strain evidence="2 3">Philippines</strain>
    </source>
</reference>
<name>A0A2T2P9L3_CORCC</name>
<dbReference type="AlphaFoldDB" id="A0A2T2P9L3"/>
<dbReference type="EMBL" id="KZ678128">
    <property type="protein sequence ID" value="PSN74335.1"/>
    <property type="molecule type" value="Genomic_DNA"/>
</dbReference>
<dbReference type="Proteomes" id="UP000240883">
    <property type="component" value="Unassembled WGS sequence"/>
</dbReference>
<sequence>MCWHSQERRACRRQTTDDQKKPSPNYRVPLARPRTAVFLLSPACILPASQSQMDRRCAHSPTALLAPCANDTCSRPLEPYLLQFFMPHTRRPTLHLLHCCTALLRCLRCLRC</sequence>
<feature type="region of interest" description="Disordered" evidence="1">
    <location>
        <begin position="1"/>
        <end position="26"/>
    </location>
</feature>
<organism evidence="2 3">
    <name type="scientific">Corynespora cassiicola Philippines</name>
    <dbReference type="NCBI Taxonomy" id="1448308"/>
    <lineage>
        <taxon>Eukaryota</taxon>
        <taxon>Fungi</taxon>
        <taxon>Dikarya</taxon>
        <taxon>Ascomycota</taxon>
        <taxon>Pezizomycotina</taxon>
        <taxon>Dothideomycetes</taxon>
        <taxon>Pleosporomycetidae</taxon>
        <taxon>Pleosporales</taxon>
        <taxon>Corynesporascaceae</taxon>
        <taxon>Corynespora</taxon>
    </lineage>
</organism>
<protein>
    <submittedName>
        <fullName evidence="2">Uncharacterized protein</fullName>
    </submittedName>
</protein>
<evidence type="ECO:0000313" key="2">
    <source>
        <dbReference type="EMBL" id="PSN74335.1"/>
    </source>
</evidence>
<keyword evidence="3" id="KW-1185">Reference proteome</keyword>
<accession>A0A2T2P9L3</accession>
<evidence type="ECO:0000313" key="3">
    <source>
        <dbReference type="Proteomes" id="UP000240883"/>
    </source>
</evidence>
<evidence type="ECO:0000256" key="1">
    <source>
        <dbReference type="SAM" id="MobiDB-lite"/>
    </source>
</evidence>
<proteinExistence type="predicted"/>
<feature type="compositionally biased region" description="Basic and acidic residues" evidence="1">
    <location>
        <begin position="1"/>
        <end position="21"/>
    </location>
</feature>